<organism evidence="1 2">
    <name type="scientific">Oryza sativa subsp. japonica</name>
    <name type="common">Rice</name>
    <dbReference type="NCBI Taxonomy" id="39947"/>
    <lineage>
        <taxon>Eukaryota</taxon>
        <taxon>Viridiplantae</taxon>
        <taxon>Streptophyta</taxon>
        <taxon>Embryophyta</taxon>
        <taxon>Tracheophyta</taxon>
        <taxon>Spermatophyta</taxon>
        <taxon>Magnoliopsida</taxon>
        <taxon>Liliopsida</taxon>
        <taxon>Poales</taxon>
        <taxon>Poaceae</taxon>
        <taxon>BOP clade</taxon>
        <taxon>Oryzoideae</taxon>
        <taxon>Oryzeae</taxon>
        <taxon>Oryzinae</taxon>
        <taxon>Oryza</taxon>
        <taxon>Oryza sativa</taxon>
    </lineage>
</organism>
<reference evidence="2" key="1">
    <citation type="journal article" date="2005" name="Nature">
        <title>The map-based sequence of the rice genome.</title>
        <authorList>
            <consortium name="International rice genome sequencing project (IRGSP)"/>
            <person name="Matsumoto T."/>
            <person name="Wu J."/>
            <person name="Kanamori H."/>
            <person name="Katayose Y."/>
            <person name="Fujisawa M."/>
            <person name="Namiki N."/>
            <person name="Mizuno H."/>
            <person name="Yamamoto K."/>
            <person name="Antonio B.A."/>
            <person name="Baba T."/>
            <person name="Sakata K."/>
            <person name="Nagamura Y."/>
            <person name="Aoki H."/>
            <person name="Arikawa K."/>
            <person name="Arita K."/>
            <person name="Bito T."/>
            <person name="Chiden Y."/>
            <person name="Fujitsuka N."/>
            <person name="Fukunaka R."/>
            <person name="Hamada M."/>
            <person name="Harada C."/>
            <person name="Hayashi A."/>
            <person name="Hijishita S."/>
            <person name="Honda M."/>
            <person name="Hosokawa S."/>
            <person name="Ichikawa Y."/>
            <person name="Idonuma A."/>
            <person name="Iijima M."/>
            <person name="Ikeda M."/>
            <person name="Ikeno M."/>
            <person name="Ito K."/>
            <person name="Ito S."/>
            <person name="Ito T."/>
            <person name="Ito Y."/>
            <person name="Ito Y."/>
            <person name="Iwabuchi A."/>
            <person name="Kamiya K."/>
            <person name="Karasawa W."/>
            <person name="Kurita K."/>
            <person name="Katagiri S."/>
            <person name="Kikuta A."/>
            <person name="Kobayashi H."/>
            <person name="Kobayashi N."/>
            <person name="Machita K."/>
            <person name="Maehara T."/>
            <person name="Masukawa M."/>
            <person name="Mizubayashi T."/>
            <person name="Mukai Y."/>
            <person name="Nagasaki H."/>
            <person name="Nagata Y."/>
            <person name="Naito S."/>
            <person name="Nakashima M."/>
            <person name="Nakama Y."/>
            <person name="Nakamichi Y."/>
            <person name="Nakamura M."/>
            <person name="Meguro A."/>
            <person name="Negishi M."/>
            <person name="Ohta I."/>
            <person name="Ohta T."/>
            <person name="Okamoto M."/>
            <person name="Ono N."/>
            <person name="Saji S."/>
            <person name="Sakaguchi M."/>
            <person name="Sakai K."/>
            <person name="Shibata M."/>
            <person name="Shimokawa T."/>
            <person name="Song J."/>
            <person name="Takazaki Y."/>
            <person name="Terasawa K."/>
            <person name="Tsugane M."/>
            <person name="Tsuji K."/>
            <person name="Ueda S."/>
            <person name="Waki K."/>
            <person name="Yamagata H."/>
            <person name="Yamamoto M."/>
            <person name="Yamamoto S."/>
            <person name="Yamane H."/>
            <person name="Yoshiki S."/>
            <person name="Yoshihara R."/>
            <person name="Yukawa K."/>
            <person name="Zhong H."/>
            <person name="Yano M."/>
            <person name="Yuan Q."/>
            <person name="Ouyang S."/>
            <person name="Liu J."/>
            <person name="Jones K.M."/>
            <person name="Gansberger K."/>
            <person name="Moffat K."/>
            <person name="Hill J."/>
            <person name="Bera J."/>
            <person name="Fadrosh D."/>
            <person name="Jin S."/>
            <person name="Johri S."/>
            <person name="Kim M."/>
            <person name="Overton L."/>
            <person name="Reardon M."/>
            <person name="Tsitrin T."/>
            <person name="Vuong H."/>
            <person name="Weaver B."/>
            <person name="Ciecko A."/>
            <person name="Tallon L."/>
            <person name="Jackson J."/>
            <person name="Pai G."/>
            <person name="Aken S.V."/>
            <person name="Utterback T."/>
            <person name="Reidmuller S."/>
            <person name="Feldblyum T."/>
            <person name="Hsiao J."/>
            <person name="Zismann V."/>
            <person name="Iobst S."/>
            <person name="de Vazeille A.R."/>
            <person name="Buell C.R."/>
            <person name="Ying K."/>
            <person name="Li Y."/>
            <person name="Lu T."/>
            <person name="Huang Y."/>
            <person name="Zhao Q."/>
            <person name="Feng Q."/>
            <person name="Zhang L."/>
            <person name="Zhu J."/>
            <person name="Weng Q."/>
            <person name="Mu J."/>
            <person name="Lu Y."/>
            <person name="Fan D."/>
            <person name="Liu Y."/>
            <person name="Guan J."/>
            <person name="Zhang Y."/>
            <person name="Yu S."/>
            <person name="Liu X."/>
            <person name="Zhang Y."/>
            <person name="Hong G."/>
            <person name="Han B."/>
            <person name="Choisne N."/>
            <person name="Demange N."/>
            <person name="Orjeda G."/>
            <person name="Samain S."/>
            <person name="Cattolico L."/>
            <person name="Pelletier E."/>
            <person name="Couloux A."/>
            <person name="Segurens B."/>
            <person name="Wincker P."/>
            <person name="D'Hont A."/>
            <person name="Scarpelli C."/>
            <person name="Weissenbach J."/>
            <person name="Salanoubat M."/>
            <person name="Quetier F."/>
            <person name="Yu Y."/>
            <person name="Kim H.R."/>
            <person name="Rambo T."/>
            <person name="Currie J."/>
            <person name="Collura K."/>
            <person name="Luo M."/>
            <person name="Yang T."/>
            <person name="Ammiraju J.S.S."/>
            <person name="Engler F."/>
            <person name="Soderlund C."/>
            <person name="Wing R.A."/>
            <person name="Palmer L.E."/>
            <person name="de la Bastide M."/>
            <person name="Spiegel L."/>
            <person name="Nascimento L."/>
            <person name="Zutavern T."/>
            <person name="O'Shaughnessy A."/>
            <person name="Dike S."/>
            <person name="Dedhia N."/>
            <person name="Preston R."/>
            <person name="Balija V."/>
            <person name="McCombie W.R."/>
            <person name="Chow T."/>
            <person name="Chen H."/>
            <person name="Chung M."/>
            <person name="Chen C."/>
            <person name="Shaw J."/>
            <person name="Wu H."/>
            <person name="Hsiao K."/>
            <person name="Chao Y."/>
            <person name="Chu M."/>
            <person name="Cheng C."/>
            <person name="Hour A."/>
            <person name="Lee P."/>
            <person name="Lin S."/>
            <person name="Lin Y."/>
            <person name="Liou J."/>
            <person name="Liu S."/>
            <person name="Hsing Y."/>
            <person name="Raghuvanshi S."/>
            <person name="Mohanty A."/>
            <person name="Bharti A.K."/>
            <person name="Gaur A."/>
            <person name="Gupta V."/>
            <person name="Kumar D."/>
            <person name="Ravi V."/>
            <person name="Vij S."/>
            <person name="Kapur A."/>
            <person name="Khurana P."/>
            <person name="Khurana P."/>
            <person name="Khurana J.P."/>
            <person name="Tyagi A.K."/>
            <person name="Gaikwad K."/>
            <person name="Singh A."/>
            <person name="Dalal V."/>
            <person name="Srivastava S."/>
            <person name="Dixit A."/>
            <person name="Pal A.K."/>
            <person name="Ghazi I.A."/>
            <person name="Yadav M."/>
            <person name="Pandit A."/>
            <person name="Bhargava A."/>
            <person name="Sureshbabu K."/>
            <person name="Batra K."/>
            <person name="Sharma T.R."/>
            <person name="Mohapatra T."/>
            <person name="Singh N.K."/>
            <person name="Messing J."/>
            <person name="Nelson A.B."/>
            <person name="Fuks G."/>
            <person name="Kavchok S."/>
            <person name="Keizer G."/>
            <person name="Linton E."/>
            <person name="Llaca V."/>
            <person name="Song R."/>
            <person name="Tanyolac B."/>
            <person name="Young S."/>
            <person name="Ho-Il K."/>
            <person name="Hahn J.H."/>
            <person name="Sangsakoo G."/>
            <person name="Vanavichit A."/>
            <person name="de Mattos Luiz.A.T."/>
            <person name="Zimmer P.D."/>
            <person name="Malone G."/>
            <person name="Dellagostin O."/>
            <person name="de Oliveira A.C."/>
            <person name="Bevan M."/>
            <person name="Bancroft I."/>
            <person name="Minx P."/>
            <person name="Cordum H."/>
            <person name="Wilson R."/>
            <person name="Cheng Z."/>
            <person name="Jin W."/>
            <person name="Jiang J."/>
            <person name="Leong S.A."/>
            <person name="Iwama H."/>
            <person name="Gojobori T."/>
            <person name="Itoh T."/>
            <person name="Niimura Y."/>
            <person name="Fujii Y."/>
            <person name="Habara T."/>
            <person name="Sakai H."/>
            <person name="Sato Y."/>
            <person name="Wilson G."/>
            <person name="Kumar K."/>
            <person name="McCouch S."/>
            <person name="Juretic N."/>
            <person name="Hoen D."/>
            <person name="Wright S."/>
            <person name="Bruskiewich R."/>
            <person name="Bureau T."/>
            <person name="Miyao A."/>
            <person name="Hirochika H."/>
            <person name="Nishikawa T."/>
            <person name="Kadowaki K."/>
            <person name="Sugiura M."/>
            <person name="Burr B."/>
            <person name="Sasaki T."/>
        </authorList>
    </citation>
    <scope>NUCLEOTIDE SEQUENCE [LARGE SCALE GENOMIC DNA]</scope>
    <source>
        <strain evidence="2">cv. Nipponbare</strain>
    </source>
</reference>
<sequence>MACAPFSCCTYPPAPSPLTINESRRRLTTPDLEIPRASPSLDQPKPCSDEVMDRTGPCGLHLGVMPSRRMPIDANPPPMQLLVVMEGRQMKVLDLEFRLAIDVVLQTPCCSSTLCVGMSCVWRITMARLVPTGFRDGTCGIMVDTFRAGTCGIMVDTFSNGKDGVTVPKQAIADDG</sequence>
<protein>
    <submittedName>
        <fullName evidence="1">Uncharacterized protein</fullName>
    </submittedName>
</protein>
<evidence type="ECO:0000313" key="1">
    <source>
        <dbReference type="EMBL" id="BAC99673.1"/>
    </source>
</evidence>
<reference evidence="2" key="2">
    <citation type="journal article" date="2008" name="Nucleic Acids Res.">
        <title>The rice annotation project database (RAP-DB): 2008 update.</title>
        <authorList>
            <consortium name="The rice annotation project (RAP)"/>
        </authorList>
    </citation>
    <scope>GENOME REANNOTATION</scope>
    <source>
        <strain evidence="2">cv. Nipponbare</strain>
    </source>
</reference>
<dbReference type="AlphaFoldDB" id="Q6Z5Z7"/>
<accession>Q6Z5Z7</accession>
<gene>
    <name evidence="1" type="primary">B1063H10.17</name>
</gene>
<evidence type="ECO:0000313" key="2">
    <source>
        <dbReference type="Proteomes" id="UP000000763"/>
    </source>
</evidence>
<name>Q6Z5Z7_ORYSJ</name>
<dbReference type="Proteomes" id="UP000000763">
    <property type="component" value="Chromosome 8"/>
</dbReference>
<dbReference type="EMBL" id="AP005095">
    <property type="protein sequence ID" value="BAC99673.1"/>
    <property type="molecule type" value="Genomic_DNA"/>
</dbReference>
<proteinExistence type="predicted"/>